<dbReference type="Gene3D" id="3.40.30.10">
    <property type="entry name" value="Glutaredoxin"/>
    <property type="match status" value="1"/>
</dbReference>
<dbReference type="InterPro" id="IPR004045">
    <property type="entry name" value="Glutathione_S-Trfase_N"/>
</dbReference>
<protein>
    <submittedName>
        <fullName evidence="3">Glutathione S-transferase</fullName>
    </submittedName>
</protein>
<dbReference type="PANTHER" id="PTHR44051">
    <property type="entry name" value="GLUTATHIONE S-TRANSFERASE-RELATED"/>
    <property type="match status" value="1"/>
</dbReference>
<dbReference type="SFLD" id="SFLDS00019">
    <property type="entry name" value="Glutathione_Transferase_(cytos"/>
    <property type="match status" value="1"/>
</dbReference>
<name>A0A4R1G5B3_9PAST</name>
<evidence type="ECO:0000259" key="1">
    <source>
        <dbReference type="PROSITE" id="PS50404"/>
    </source>
</evidence>
<evidence type="ECO:0000313" key="3">
    <source>
        <dbReference type="EMBL" id="TCJ98901.1"/>
    </source>
</evidence>
<dbReference type="SFLD" id="SFLDG00358">
    <property type="entry name" value="Main_(cytGST)"/>
    <property type="match status" value="1"/>
</dbReference>
<comment type="caution">
    <text evidence="3">The sequence shown here is derived from an EMBL/GenBank/DDBJ whole genome shotgun (WGS) entry which is preliminary data.</text>
</comment>
<dbReference type="PROSITE" id="PS50405">
    <property type="entry name" value="GST_CTER"/>
    <property type="match status" value="1"/>
</dbReference>
<feature type="domain" description="GST C-terminal" evidence="2">
    <location>
        <begin position="89"/>
        <end position="211"/>
    </location>
</feature>
<dbReference type="InterPro" id="IPR036249">
    <property type="entry name" value="Thioredoxin-like_sf"/>
</dbReference>
<dbReference type="CDD" id="cd03057">
    <property type="entry name" value="GST_N_Beta"/>
    <property type="match status" value="1"/>
</dbReference>
<dbReference type="SFLD" id="SFLDG01150">
    <property type="entry name" value="Main.1:_Beta-like"/>
    <property type="match status" value="1"/>
</dbReference>
<sequence>MLKLYCSSVTCALSPLIVIEETALPYQLLDVSLKDKRVRTDGSDYLNINPLGYVPALVLADGRTLLEGVAIIQYLADLVPEKQLAPANGSFERYQLQALLNYIATELPKNYEYLFDKTASEEVRTQGKNALDKHHRHLDQRLAQQPYLGGEHYSIADAYLYTVSNWARYIHYDLTAYPHLWQYLQNLHHRPAIQRAMAIEQAHGGKSAVAF</sequence>
<dbReference type="RefSeq" id="WP_132690692.1">
    <property type="nucleotide sequence ID" value="NZ_SMFT01000002.1"/>
</dbReference>
<dbReference type="PANTHER" id="PTHR44051:SF8">
    <property type="entry name" value="GLUTATHIONE S-TRANSFERASE GSTA"/>
    <property type="match status" value="1"/>
</dbReference>
<feature type="domain" description="GST N-terminal" evidence="1">
    <location>
        <begin position="1"/>
        <end position="83"/>
    </location>
</feature>
<dbReference type="SUPFAM" id="SSF47616">
    <property type="entry name" value="GST C-terminal domain-like"/>
    <property type="match status" value="1"/>
</dbReference>
<dbReference type="SUPFAM" id="SSF52833">
    <property type="entry name" value="Thioredoxin-like"/>
    <property type="match status" value="1"/>
</dbReference>
<dbReference type="AlphaFoldDB" id="A0A4R1G5B3"/>
<dbReference type="Pfam" id="PF13410">
    <property type="entry name" value="GST_C_2"/>
    <property type="match status" value="1"/>
</dbReference>
<dbReference type="CDD" id="cd03188">
    <property type="entry name" value="GST_C_Beta"/>
    <property type="match status" value="1"/>
</dbReference>
<dbReference type="PROSITE" id="PS50404">
    <property type="entry name" value="GST_NTER"/>
    <property type="match status" value="1"/>
</dbReference>
<evidence type="ECO:0000259" key="2">
    <source>
        <dbReference type="PROSITE" id="PS50405"/>
    </source>
</evidence>
<keyword evidence="4" id="KW-1185">Reference proteome</keyword>
<dbReference type="EMBL" id="SMFT01000002">
    <property type="protein sequence ID" value="TCJ98901.1"/>
    <property type="molecule type" value="Genomic_DNA"/>
</dbReference>
<accession>A0A4R1G5B3</accession>
<dbReference type="InterPro" id="IPR010987">
    <property type="entry name" value="Glutathione-S-Trfase_C-like"/>
</dbReference>
<dbReference type="Gene3D" id="1.20.1050.10">
    <property type="match status" value="1"/>
</dbReference>
<dbReference type="Proteomes" id="UP000294702">
    <property type="component" value="Unassembled WGS sequence"/>
</dbReference>
<dbReference type="OrthoDB" id="9803562at2"/>
<reference evidence="3 4" key="1">
    <citation type="submission" date="2019-03" db="EMBL/GenBank/DDBJ databases">
        <title>Genomic Encyclopedia of Type Strains, Phase IV (KMG-IV): sequencing the most valuable type-strain genomes for metagenomic binning, comparative biology and taxonomic classification.</title>
        <authorList>
            <person name="Goeker M."/>
        </authorList>
    </citation>
    <scope>NUCLEOTIDE SEQUENCE [LARGE SCALE GENOMIC DNA]</scope>
    <source>
        <strain evidence="3 4">DSM 15534</strain>
    </source>
</reference>
<gene>
    <name evidence="3" type="ORF">EV694_1333</name>
</gene>
<dbReference type="InterPro" id="IPR040079">
    <property type="entry name" value="Glutathione_S-Trfase"/>
</dbReference>
<organism evidence="3 4">
    <name type="scientific">Volucribacter psittacicida</name>
    <dbReference type="NCBI Taxonomy" id="203482"/>
    <lineage>
        <taxon>Bacteria</taxon>
        <taxon>Pseudomonadati</taxon>
        <taxon>Pseudomonadota</taxon>
        <taxon>Gammaproteobacteria</taxon>
        <taxon>Pasteurellales</taxon>
        <taxon>Pasteurellaceae</taxon>
        <taxon>Volucribacter</taxon>
    </lineage>
</organism>
<dbReference type="GO" id="GO:0016740">
    <property type="term" value="F:transferase activity"/>
    <property type="evidence" value="ECO:0007669"/>
    <property type="project" value="UniProtKB-KW"/>
</dbReference>
<dbReference type="Pfam" id="PF13409">
    <property type="entry name" value="GST_N_2"/>
    <property type="match status" value="1"/>
</dbReference>
<dbReference type="InterPro" id="IPR036282">
    <property type="entry name" value="Glutathione-S-Trfase_C_sf"/>
</dbReference>
<evidence type="ECO:0000313" key="4">
    <source>
        <dbReference type="Proteomes" id="UP000294702"/>
    </source>
</evidence>
<keyword evidence="3" id="KW-0808">Transferase</keyword>
<proteinExistence type="predicted"/>